<evidence type="ECO:0000313" key="1">
    <source>
        <dbReference type="EMBL" id="VAW26820.1"/>
    </source>
</evidence>
<accession>A0A3B0UCL0</accession>
<sequence>MEKAEFINLGFTTADAERVTLSLLKGELNISFLDWQEKKVNVLFQDTLAVKWQEADSLGPEDRDDSTFVIKKSKWLKLHSDQNIFSESEKSNFQHLKLCFNACGVLEILCDKNKIIITE</sequence>
<proteinExistence type="predicted"/>
<name>A0A3B0UCL0_9ZZZZ</name>
<protein>
    <submittedName>
        <fullName evidence="1">Uncharacterized protein</fullName>
    </submittedName>
</protein>
<dbReference type="AlphaFoldDB" id="A0A3B0UCL0"/>
<reference evidence="1" key="1">
    <citation type="submission" date="2018-06" db="EMBL/GenBank/DDBJ databases">
        <authorList>
            <person name="Zhirakovskaya E."/>
        </authorList>
    </citation>
    <scope>NUCLEOTIDE SEQUENCE</scope>
</reference>
<gene>
    <name evidence="1" type="ORF">MNBD_BACTEROID06-477</name>
</gene>
<organism evidence="1">
    <name type="scientific">hydrothermal vent metagenome</name>
    <dbReference type="NCBI Taxonomy" id="652676"/>
    <lineage>
        <taxon>unclassified sequences</taxon>
        <taxon>metagenomes</taxon>
        <taxon>ecological metagenomes</taxon>
    </lineage>
</organism>
<dbReference type="EMBL" id="UOES01000144">
    <property type="protein sequence ID" value="VAW26820.1"/>
    <property type="molecule type" value="Genomic_DNA"/>
</dbReference>